<evidence type="ECO:0000256" key="6">
    <source>
        <dbReference type="SAM" id="MobiDB-lite"/>
    </source>
</evidence>
<evidence type="ECO:0000256" key="5">
    <source>
        <dbReference type="ARBA" id="ARBA00023049"/>
    </source>
</evidence>
<keyword evidence="2" id="KW-0479">Metal-binding</keyword>
<feature type="region of interest" description="Disordered" evidence="6">
    <location>
        <begin position="1"/>
        <end position="38"/>
    </location>
</feature>
<name>A0A365P8Q2_9ACTN</name>
<keyword evidence="3" id="KW-0378">Hydrolase</keyword>
<feature type="domain" description="JAB" evidence="7">
    <location>
        <begin position="47"/>
        <end position="160"/>
    </location>
</feature>
<feature type="region of interest" description="Disordered" evidence="6">
    <location>
        <begin position="185"/>
        <end position="209"/>
    </location>
</feature>
<feature type="compositionally biased region" description="Basic and acidic residues" evidence="6">
    <location>
        <begin position="192"/>
        <end position="209"/>
    </location>
</feature>
<dbReference type="Pfam" id="PF14464">
    <property type="entry name" value="Prok-JAB"/>
    <property type="match status" value="1"/>
</dbReference>
<dbReference type="SUPFAM" id="SSF102712">
    <property type="entry name" value="JAB1/MPN domain"/>
    <property type="match status" value="1"/>
</dbReference>
<evidence type="ECO:0000256" key="3">
    <source>
        <dbReference type="ARBA" id="ARBA00022801"/>
    </source>
</evidence>
<comment type="caution">
    <text evidence="8">The sequence shown here is derived from an EMBL/GenBank/DDBJ whole genome shotgun (WGS) entry which is preliminary data.</text>
</comment>
<keyword evidence="5" id="KW-0482">Metalloprotease</keyword>
<organism evidence="8 9">
    <name type="scientific">Dietzia maris</name>
    <dbReference type="NCBI Taxonomy" id="37915"/>
    <lineage>
        <taxon>Bacteria</taxon>
        <taxon>Bacillati</taxon>
        <taxon>Actinomycetota</taxon>
        <taxon>Actinomycetes</taxon>
        <taxon>Mycobacteriales</taxon>
        <taxon>Dietziaceae</taxon>
        <taxon>Dietzia</taxon>
    </lineage>
</organism>
<gene>
    <name evidence="8" type="ORF">DQ226_13125</name>
</gene>
<dbReference type="GO" id="GO:0046872">
    <property type="term" value="F:metal ion binding"/>
    <property type="evidence" value="ECO:0007669"/>
    <property type="project" value="UniProtKB-KW"/>
</dbReference>
<evidence type="ECO:0000256" key="1">
    <source>
        <dbReference type="ARBA" id="ARBA00022670"/>
    </source>
</evidence>
<evidence type="ECO:0000313" key="8">
    <source>
        <dbReference type="EMBL" id="RBA33322.1"/>
    </source>
</evidence>
<dbReference type="EMBL" id="QNTT01000039">
    <property type="protein sequence ID" value="RBA33322.1"/>
    <property type="molecule type" value="Genomic_DNA"/>
</dbReference>
<dbReference type="Proteomes" id="UP000252187">
    <property type="component" value="Unassembled WGS sequence"/>
</dbReference>
<keyword evidence="4" id="KW-0862">Zinc</keyword>
<dbReference type="GO" id="GO:0006508">
    <property type="term" value="P:proteolysis"/>
    <property type="evidence" value="ECO:0007669"/>
    <property type="project" value="UniProtKB-KW"/>
</dbReference>
<proteinExistence type="predicted"/>
<dbReference type="InterPro" id="IPR028090">
    <property type="entry name" value="JAB_dom_prok"/>
</dbReference>
<evidence type="ECO:0000313" key="9">
    <source>
        <dbReference type="Proteomes" id="UP000252187"/>
    </source>
</evidence>
<evidence type="ECO:0000259" key="7">
    <source>
        <dbReference type="Pfam" id="PF14464"/>
    </source>
</evidence>
<evidence type="ECO:0000256" key="4">
    <source>
        <dbReference type="ARBA" id="ARBA00022833"/>
    </source>
</evidence>
<accession>A0A365P8Q2</accession>
<evidence type="ECO:0000256" key="2">
    <source>
        <dbReference type="ARBA" id="ARBA00022723"/>
    </source>
</evidence>
<keyword evidence="1" id="KW-0645">Protease</keyword>
<reference evidence="8 9" key="1">
    <citation type="submission" date="2018-06" db="EMBL/GenBank/DDBJ databases">
        <title>Whole genome sequencing of four bacterial strains from South Shetland trench revealing bio-synthetic gene clusters.</title>
        <authorList>
            <person name="Abdel-Mageed W.M."/>
            <person name="Lehri B."/>
            <person name="Jarmusch S.A."/>
            <person name="Miranda K."/>
            <person name="Goodfellow M."/>
            <person name="Jaspars M."/>
            <person name="Karlyshev A.V."/>
        </authorList>
    </citation>
    <scope>NUCLEOTIDE SEQUENCE [LARGE SCALE GENOMIC DNA]</scope>
    <source>
        <strain evidence="8 9">SST1</strain>
    </source>
</reference>
<sequence length="209" mass="22773">MQARRRTHPGLPTHGRPIRLDRDPRPQTGRQQVNRKAANPILLLSESAKTSIIAAAAKAHPNETGGILIGVHTENGQPWVTRAVEIATNDRGHNHYKIPSGATQPSVHAARRTDPRLGYLGDWHSHPVNVGPSSIDLATLATYSIKHPRTSNPTLIVVRNAPDGRVLDARRIVTVIPRTCDLHLTGDLSQGAHHDDTTQGDPRAPEESE</sequence>
<dbReference type="AlphaFoldDB" id="A0A365P8Q2"/>
<protein>
    <recommendedName>
        <fullName evidence="7">JAB domain-containing protein</fullName>
    </recommendedName>
</protein>
<dbReference type="GO" id="GO:0008237">
    <property type="term" value="F:metallopeptidase activity"/>
    <property type="evidence" value="ECO:0007669"/>
    <property type="project" value="UniProtKB-KW"/>
</dbReference>
<dbReference type="Gene3D" id="3.40.140.10">
    <property type="entry name" value="Cytidine Deaminase, domain 2"/>
    <property type="match status" value="1"/>
</dbReference>